<organism evidence="1 2">
    <name type="scientific">Parachlamydia acanthamoebae</name>
    <dbReference type="NCBI Taxonomy" id="83552"/>
    <lineage>
        <taxon>Bacteria</taxon>
        <taxon>Pseudomonadati</taxon>
        <taxon>Chlamydiota</taxon>
        <taxon>Chlamydiia</taxon>
        <taxon>Parachlamydiales</taxon>
        <taxon>Parachlamydiaceae</taxon>
        <taxon>Parachlamydia</taxon>
    </lineage>
</organism>
<evidence type="ECO:0000313" key="1">
    <source>
        <dbReference type="EMBL" id="KIA78322.1"/>
    </source>
</evidence>
<dbReference type="PATRIC" id="fig|83552.4.peg.442"/>
<dbReference type="InterPro" id="IPR009097">
    <property type="entry name" value="Cyclic_Pdiesterase"/>
</dbReference>
<proteinExistence type="predicted"/>
<comment type="caution">
    <text evidence="1">The sequence shown here is derived from an EMBL/GenBank/DDBJ whole genome shotgun (WGS) entry which is preliminary data.</text>
</comment>
<dbReference type="EMBL" id="JSAM01000026">
    <property type="protein sequence ID" value="KIA78322.1"/>
    <property type="molecule type" value="Genomic_DNA"/>
</dbReference>
<dbReference type="Gene3D" id="3.90.1140.10">
    <property type="entry name" value="Cyclic phosphodiesterase"/>
    <property type="match status" value="1"/>
</dbReference>
<dbReference type="AlphaFoldDB" id="A0A0C1EB12"/>
<gene>
    <name evidence="1" type="ORF">DB43_EF00040</name>
</gene>
<reference evidence="1 2" key="1">
    <citation type="journal article" date="2014" name="Mol. Biol. Evol.">
        <title>Massive expansion of Ubiquitination-related gene families within the Chlamydiae.</title>
        <authorList>
            <person name="Domman D."/>
            <person name="Collingro A."/>
            <person name="Lagkouvardos I."/>
            <person name="Gehre L."/>
            <person name="Weinmaier T."/>
            <person name="Rattei T."/>
            <person name="Subtil A."/>
            <person name="Horn M."/>
        </authorList>
    </citation>
    <scope>NUCLEOTIDE SEQUENCE [LARGE SCALE GENOMIC DNA]</scope>
    <source>
        <strain evidence="1 2">OEW1</strain>
    </source>
</reference>
<evidence type="ECO:0000313" key="2">
    <source>
        <dbReference type="Proteomes" id="UP000031307"/>
    </source>
</evidence>
<protein>
    <recommendedName>
        <fullName evidence="3">RNA 2',3'-cyclic phosphodiesterase</fullName>
    </recommendedName>
</protein>
<dbReference type="RefSeq" id="WP_013924689.1">
    <property type="nucleotide sequence ID" value="NZ_JSAM01000026.1"/>
</dbReference>
<evidence type="ECO:0008006" key="3">
    <source>
        <dbReference type="Google" id="ProtNLM"/>
    </source>
</evidence>
<dbReference type="OMA" id="WINMQRR"/>
<dbReference type="SUPFAM" id="SSF55144">
    <property type="entry name" value="LigT-like"/>
    <property type="match status" value="1"/>
</dbReference>
<name>A0A0C1EB12_9BACT</name>
<accession>A0A0C1EB12</accession>
<dbReference type="Proteomes" id="UP000031307">
    <property type="component" value="Unassembled WGS sequence"/>
</dbReference>
<sequence length="187" mass="21270">MPYTFVLVPPTDLSLKYVNESQRLFDDCNKDYRLTSDGTSSPHISIVQFDCESAEIAHTVWINMQRRLREENFQPFSPPFSGVAFVNGTGPYQETVWAELSVDRGEENSPIMRVHSIAVEVVQAFGLKLLNACGNRFRPHLTLARITMPKEIKAWSEDLCLNPGNFNLEFGESDEKWQYAKTLGAYS</sequence>